<dbReference type="InterPro" id="IPR028043">
    <property type="entry name" value="PAAT-like"/>
</dbReference>
<reference evidence="1" key="1">
    <citation type="submission" date="2025-08" db="UniProtKB">
        <authorList>
            <consortium name="Ensembl"/>
        </authorList>
    </citation>
    <scope>IDENTIFICATION</scope>
</reference>
<dbReference type="RefSeq" id="XP_044301651.1">
    <property type="nucleotide sequence ID" value="XM_044445716.1"/>
</dbReference>
<evidence type="ECO:0000313" key="2">
    <source>
        <dbReference type="Proteomes" id="UP000694545"/>
    </source>
</evidence>
<proteinExistence type="predicted"/>
<dbReference type="GeneID" id="123031156"/>
<dbReference type="Ensembl" id="ENSVKKT00000011252.1">
    <property type="protein sequence ID" value="ENSVKKP00000010989.1"/>
    <property type="gene ID" value="ENSVKKG00000007708.1"/>
</dbReference>
<dbReference type="PANTHER" id="PTHR14787:SF1">
    <property type="entry name" value="ATPASE PAAT"/>
    <property type="match status" value="1"/>
</dbReference>
<protein>
    <submittedName>
        <fullName evidence="1">Chromosome 10 open reading frame 88</fullName>
    </submittedName>
</protein>
<dbReference type="Pfam" id="PF14958">
    <property type="entry name" value="PAAT-like"/>
    <property type="match status" value="1"/>
</dbReference>
<name>A0A8D2JAD3_VARKO</name>
<evidence type="ECO:0000313" key="1">
    <source>
        <dbReference type="Ensembl" id="ENSVKKP00000010989.1"/>
    </source>
</evidence>
<dbReference type="KEGG" id="vko:123031156"/>
<dbReference type="AlphaFoldDB" id="A0A8D2JAD3"/>
<dbReference type="OrthoDB" id="5981473at2759"/>
<dbReference type="Proteomes" id="UP000694545">
    <property type="component" value="Unplaced"/>
</dbReference>
<organism evidence="1 2">
    <name type="scientific">Varanus komodoensis</name>
    <name type="common">Komodo dragon</name>
    <dbReference type="NCBI Taxonomy" id="61221"/>
    <lineage>
        <taxon>Eukaryota</taxon>
        <taxon>Metazoa</taxon>
        <taxon>Chordata</taxon>
        <taxon>Craniata</taxon>
        <taxon>Vertebrata</taxon>
        <taxon>Euteleostomi</taxon>
        <taxon>Lepidosauria</taxon>
        <taxon>Squamata</taxon>
        <taxon>Bifurcata</taxon>
        <taxon>Unidentata</taxon>
        <taxon>Episquamata</taxon>
        <taxon>Toxicofera</taxon>
        <taxon>Anguimorpha</taxon>
        <taxon>Paleoanguimorpha</taxon>
        <taxon>Varanoidea</taxon>
        <taxon>Varanidae</taxon>
        <taxon>Varanus</taxon>
    </lineage>
</organism>
<dbReference type="PANTHER" id="PTHR14787">
    <property type="entry name" value="C10ORF188 FAMILY MEMBER"/>
    <property type="match status" value="1"/>
</dbReference>
<keyword evidence="2" id="KW-1185">Reference proteome</keyword>
<dbReference type="OMA" id="PMLQNVC"/>
<gene>
    <name evidence="1" type="primary">CUNH10orf88</name>
</gene>
<dbReference type="CTD" id="103185433"/>
<reference evidence="1" key="2">
    <citation type="submission" date="2025-09" db="UniProtKB">
        <authorList>
            <consortium name="Ensembl"/>
        </authorList>
    </citation>
    <scope>IDENTIFICATION</scope>
</reference>
<accession>A0A8D2JAD3</accession>
<sequence length="460" mass="50678">MANNNTLKATPWSEEGLAGGSRQFSIACSWECRTDLASVVRLVSEGELDAAWELSGPAPTGSSSESVVLLEGQLNNDGIPPCLLYLHCDPHGSEEIVGLGILSEARNMEVYIGEEYYATGRGEKVITFEYGSKKDKVTLYKKYLGLECSTASCKIKLLSLSEKQRVLISKIIVHVKSVCTKSKPVFTELGSGIDLDKVQTIMESVGSKLSPGAQQLLDMVRFQQKNGLPFGGKLQNIFGKNGFVPAKNHSIDGLEKLPVLGRLDHLSNGPSFLKANSAAGTVIEDLKLHTKMNKHASSMENMFVPPGLQTPQSFAVVPQSNAKGLASSFLQDQGKENPSMPNSTLLLPLLQTVCGQVNHLRIDERSKQYESNSGSEDRGIQSISVEQQPVCLYLEKLISKNMELMEKRLMENIDLRIQKLQEYIDNRTAEIMDLVLKSNNDLQEHNSLREKLKGERVDSH</sequence>